<evidence type="ECO:0000313" key="1">
    <source>
        <dbReference type="EMBL" id="VEG47915.1"/>
    </source>
</evidence>
<name>A0A3S4RML9_MYCCI</name>
<evidence type="ECO:0000313" key="2">
    <source>
        <dbReference type="Proteomes" id="UP000282551"/>
    </source>
</evidence>
<sequence>MCTFRAIPAPIPGSRAGAANYHDGMIRLAAALGSAILLAFTGVAFSSGAAHAGPPPPCTYRLSAPQVVHISGVDMVTATLEVDDCGWPAEPYSSVVCLQVDGDGTTTTCMQAHGPEKAQVYLGPHRPGTAYAATGRGCGRWVGNPPAPDCQRLGPVTATL</sequence>
<dbReference type="AlphaFoldDB" id="A0A3S4RML9"/>
<keyword evidence="2" id="KW-1185">Reference proteome</keyword>
<dbReference type="Proteomes" id="UP000282551">
    <property type="component" value="Chromosome"/>
</dbReference>
<protein>
    <submittedName>
        <fullName evidence="1">Uncharacterized protein</fullName>
    </submittedName>
</protein>
<organism evidence="1 2">
    <name type="scientific">Mycolicibacterium chitae</name>
    <name type="common">Mycobacterium chitae</name>
    <dbReference type="NCBI Taxonomy" id="1792"/>
    <lineage>
        <taxon>Bacteria</taxon>
        <taxon>Bacillati</taxon>
        <taxon>Actinomycetota</taxon>
        <taxon>Actinomycetes</taxon>
        <taxon>Mycobacteriales</taxon>
        <taxon>Mycobacteriaceae</taxon>
        <taxon>Mycolicibacterium</taxon>
    </lineage>
</organism>
<reference evidence="1 2" key="1">
    <citation type="submission" date="2018-12" db="EMBL/GenBank/DDBJ databases">
        <authorList>
            <consortium name="Pathogen Informatics"/>
        </authorList>
    </citation>
    <scope>NUCLEOTIDE SEQUENCE [LARGE SCALE GENOMIC DNA]</scope>
    <source>
        <strain evidence="1 2">NCTC10485</strain>
    </source>
</reference>
<gene>
    <name evidence="1" type="ORF">NCTC10485_02207</name>
</gene>
<proteinExistence type="predicted"/>
<dbReference type="EMBL" id="LR134355">
    <property type="protein sequence ID" value="VEG47915.1"/>
    <property type="molecule type" value="Genomic_DNA"/>
</dbReference>
<accession>A0A3S4RML9</accession>